<dbReference type="Proteomes" id="UP000326354">
    <property type="component" value="Chromosome"/>
</dbReference>
<dbReference type="KEGG" id="uam:UABAM_06078"/>
<evidence type="ECO:0000313" key="2">
    <source>
        <dbReference type="EMBL" id="BBM87666.1"/>
    </source>
</evidence>
<protein>
    <submittedName>
        <fullName evidence="2">Uncharacterized protein</fullName>
    </submittedName>
</protein>
<keyword evidence="1" id="KW-0812">Transmembrane</keyword>
<evidence type="ECO:0000313" key="3">
    <source>
        <dbReference type="Proteomes" id="UP000326354"/>
    </source>
</evidence>
<keyword evidence="1" id="KW-1133">Transmembrane helix</keyword>
<dbReference type="Pfam" id="PF19451">
    <property type="entry name" value="DUF5989"/>
    <property type="match status" value="1"/>
</dbReference>
<proteinExistence type="predicted"/>
<organism evidence="2 3">
    <name type="scientific">Uabimicrobium amorphum</name>
    <dbReference type="NCBI Taxonomy" id="2596890"/>
    <lineage>
        <taxon>Bacteria</taxon>
        <taxon>Pseudomonadati</taxon>
        <taxon>Planctomycetota</taxon>
        <taxon>Candidatus Uabimicrobiia</taxon>
        <taxon>Candidatus Uabimicrobiales</taxon>
        <taxon>Candidatus Uabimicrobiaceae</taxon>
        <taxon>Candidatus Uabimicrobium</taxon>
    </lineage>
</organism>
<feature type="transmembrane region" description="Helical" evidence="1">
    <location>
        <begin position="31"/>
        <end position="52"/>
    </location>
</feature>
<accession>A0A5S9F698</accession>
<keyword evidence="3" id="KW-1185">Reference proteome</keyword>
<name>A0A5S9F698_UABAM</name>
<keyword evidence="1" id="KW-0472">Membrane</keyword>
<dbReference type="AlphaFoldDB" id="A0A5S9F698"/>
<dbReference type="InterPro" id="IPR046031">
    <property type="entry name" value="DUF5989"/>
</dbReference>
<dbReference type="EMBL" id="AP019860">
    <property type="protein sequence ID" value="BBM87666.1"/>
    <property type="molecule type" value="Genomic_DNA"/>
</dbReference>
<gene>
    <name evidence="2" type="ORF">UABAM_06078</name>
</gene>
<reference evidence="2 3" key="1">
    <citation type="submission" date="2019-08" db="EMBL/GenBank/DDBJ databases">
        <title>Complete genome sequence of Candidatus Uab amorphum.</title>
        <authorList>
            <person name="Shiratori T."/>
            <person name="Suzuki S."/>
            <person name="Kakizawa Y."/>
            <person name="Ishida K."/>
        </authorList>
    </citation>
    <scope>NUCLEOTIDE SEQUENCE [LARGE SCALE GENOMIC DNA]</scope>
    <source>
        <strain evidence="2 3">SRT547</strain>
    </source>
</reference>
<dbReference type="RefSeq" id="WP_151971672.1">
    <property type="nucleotide sequence ID" value="NZ_AP019860.1"/>
</dbReference>
<evidence type="ECO:0000256" key="1">
    <source>
        <dbReference type="SAM" id="Phobius"/>
    </source>
</evidence>
<sequence length="65" mass="7455">MAEEKKEVGFEDNQDMNIFQEFFTFLWQNKLWWMIPIAIVLALLIAIIALGAQAGSGAPFIYTLF</sequence>